<evidence type="ECO:0000313" key="10">
    <source>
        <dbReference type="Proteomes" id="UP001153076"/>
    </source>
</evidence>
<evidence type="ECO:0000256" key="3">
    <source>
        <dbReference type="ARBA" id="ARBA00022729"/>
    </source>
</evidence>
<keyword evidence="10" id="KW-1185">Reference proteome</keyword>
<comment type="subunit">
    <text evidence="7">Heterotetramer of TRAP-alpha, TRAP-beta, TRAP-delta and TRAP-gamma.</text>
</comment>
<dbReference type="PANTHER" id="PTHR12924:SF0">
    <property type="entry name" value="TRANSLOCON-ASSOCIATED PROTEIN SUBUNIT ALPHA"/>
    <property type="match status" value="1"/>
</dbReference>
<feature type="transmembrane region" description="Helical" evidence="7">
    <location>
        <begin position="190"/>
        <end position="209"/>
    </location>
</feature>
<evidence type="ECO:0000256" key="6">
    <source>
        <dbReference type="ARBA" id="ARBA00023136"/>
    </source>
</evidence>
<dbReference type="Pfam" id="PF03896">
    <property type="entry name" value="TRAP_alpha"/>
    <property type="match status" value="1"/>
</dbReference>
<accession>A0A9Q1QUS1</accession>
<dbReference type="GO" id="GO:0005789">
    <property type="term" value="C:endoplasmic reticulum membrane"/>
    <property type="evidence" value="ECO:0007669"/>
    <property type="project" value="UniProtKB-SubCell"/>
</dbReference>
<feature type="signal peptide" evidence="8">
    <location>
        <begin position="1"/>
        <end position="23"/>
    </location>
</feature>
<name>A0A9Q1QUS1_9CARY</name>
<evidence type="ECO:0000256" key="8">
    <source>
        <dbReference type="SAM" id="SignalP"/>
    </source>
</evidence>
<protein>
    <recommendedName>
        <fullName evidence="7">Translocon-associated protein subunit alpha</fullName>
        <shortName evidence="7">TRAP-alpha</shortName>
    </recommendedName>
    <alternativeName>
        <fullName evidence="7">Signal sequence receptor subunit alpha</fullName>
    </alternativeName>
</protein>
<evidence type="ECO:0000256" key="7">
    <source>
        <dbReference type="RuleBase" id="RU368074"/>
    </source>
</evidence>
<dbReference type="InterPro" id="IPR005595">
    <property type="entry name" value="TRAP_alpha"/>
</dbReference>
<evidence type="ECO:0000256" key="5">
    <source>
        <dbReference type="ARBA" id="ARBA00022989"/>
    </source>
</evidence>
<comment type="caution">
    <text evidence="9">The sequence shown here is derived from an EMBL/GenBank/DDBJ whole genome shotgun (WGS) entry which is preliminary data.</text>
</comment>
<gene>
    <name evidence="9" type="ORF">Cgig2_014778</name>
</gene>
<keyword evidence="2 7" id="KW-0812">Transmembrane</keyword>
<evidence type="ECO:0000256" key="2">
    <source>
        <dbReference type="ARBA" id="ARBA00022692"/>
    </source>
</evidence>
<evidence type="ECO:0000256" key="4">
    <source>
        <dbReference type="ARBA" id="ARBA00022824"/>
    </source>
</evidence>
<keyword evidence="5 7" id="KW-1133">Transmembrane helix</keyword>
<comment type="domain">
    <text evidence="7">Shows a remarkable charge distribution with the N-terminus being highly negatively charged, and the cytoplasmic C-terminus positively charged.</text>
</comment>
<proteinExistence type="inferred from homology"/>
<dbReference type="PANTHER" id="PTHR12924">
    <property type="entry name" value="TRANSLOCON-ASSOCIATED PROTEIN, ALPHA SUBUNIT"/>
    <property type="match status" value="1"/>
</dbReference>
<keyword evidence="7" id="KW-0106">Calcium</keyword>
<comment type="function">
    <text evidence="7">TRAP proteins are part of a complex whose function is to bind calcium to the ER membrane and thereby regulate the retention of ER resident proteins. May be involved in the recycling of the translocation apparatus after completion of the translocation process or may function as a membrane-bound chaperone facilitating folding of translocated proteins.</text>
</comment>
<organism evidence="9 10">
    <name type="scientific">Carnegiea gigantea</name>
    <dbReference type="NCBI Taxonomy" id="171969"/>
    <lineage>
        <taxon>Eukaryota</taxon>
        <taxon>Viridiplantae</taxon>
        <taxon>Streptophyta</taxon>
        <taxon>Embryophyta</taxon>
        <taxon>Tracheophyta</taxon>
        <taxon>Spermatophyta</taxon>
        <taxon>Magnoliopsida</taxon>
        <taxon>eudicotyledons</taxon>
        <taxon>Gunneridae</taxon>
        <taxon>Pentapetalae</taxon>
        <taxon>Caryophyllales</taxon>
        <taxon>Cactineae</taxon>
        <taxon>Cactaceae</taxon>
        <taxon>Cactoideae</taxon>
        <taxon>Echinocereeae</taxon>
        <taxon>Carnegiea</taxon>
    </lineage>
</organism>
<sequence>MAIRVFFLALLLFAAPFLQVARCQSEAEADVEAADSTQNSDLGIVNDDTQIFGDESFSPAPGVETVCVFPKNDGKLVLAGEETELLVGIKYDGEASINVVAIQASVHLPYDHRLLVQNLTAQVFNNASVPPSALAAFPYIFAVSKYLQPGSFDLVGSIVYEIDKTPYQSTFYNGTIEVVEASGLFSIETVFLVMLAIGLVAALGLWIHGQLQRFSKKSKKAAPKVEVGTRSTDASLDEWLQGTAFTQSQANKSKKKK</sequence>
<keyword evidence="6 7" id="KW-0472">Membrane</keyword>
<keyword evidence="3 7" id="KW-0732">Signal</keyword>
<evidence type="ECO:0000313" key="9">
    <source>
        <dbReference type="EMBL" id="KAJ8453015.1"/>
    </source>
</evidence>
<comment type="similarity">
    <text evidence="7">Belongs to the TRAP-alpha family.</text>
</comment>
<reference evidence="9" key="1">
    <citation type="submission" date="2022-04" db="EMBL/GenBank/DDBJ databases">
        <title>Carnegiea gigantea Genome sequencing and assembly v2.</title>
        <authorList>
            <person name="Copetti D."/>
            <person name="Sanderson M.J."/>
            <person name="Burquez A."/>
            <person name="Wojciechowski M.F."/>
        </authorList>
    </citation>
    <scope>NUCLEOTIDE SEQUENCE</scope>
    <source>
        <strain evidence="9">SGP5-SGP5p</strain>
        <tissue evidence="9">Aerial part</tissue>
    </source>
</reference>
<feature type="chain" id="PRO_5040469118" description="Translocon-associated protein subunit alpha" evidence="8">
    <location>
        <begin position="24"/>
        <end position="257"/>
    </location>
</feature>
<keyword evidence="4 7" id="KW-0256">Endoplasmic reticulum</keyword>
<dbReference type="EMBL" id="JAKOGI010000002">
    <property type="protein sequence ID" value="KAJ8453015.1"/>
    <property type="molecule type" value="Genomic_DNA"/>
</dbReference>
<comment type="subcellular location">
    <subcellularLocation>
        <location evidence="1 7">Endoplasmic reticulum membrane</location>
        <topology evidence="1 7">Single-pass type I membrane protein</topology>
    </subcellularLocation>
</comment>
<evidence type="ECO:0000256" key="1">
    <source>
        <dbReference type="ARBA" id="ARBA00004115"/>
    </source>
</evidence>
<dbReference type="OrthoDB" id="1926781at2759"/>
<dbReference type="Proteomes" id="UP001153076">
    <property type="component" value="Unassembled WGS sequence"/>
</dbReference>
<dbReference type="AlphaFoldDB" id="A0A9Q1QUS1"/>